<sequence length="299" mass="32562">MKKESNGIGENKNSKKINKNNKIISSILAVAMCCQSLVGAVKPDSQPVDIKEMDSKETVEITEDKDENENKDESKKGDAIDKSKWLSILAKTIAGISVLGVGALVIYNAIKSKVVEPNAESPEVTEPKTGPGEVEIGGLNYFTHNIGEETENGEGFENLVVSIASHGGIFDFSSKISPKISPGESEFFLKVKIKSSREKEIEKLSNYSKFIVAIIKGGDYFLNYLEINGVKLTIEGIVTHACDLLKKQKNSPEFRLVNACVGVLIEGEDGGMIFFLISQELAPCLSEIVRESDVADDEI</sequence>
<dbReference type="Proteomes" id="UP001337580">
    <property type="component" value="Chromosome"/>
</dbReference>
<dbReference type="AlphaFoldDB" id="A0AA48I868"/>
<protein>
    <submittedName>
        <fullName evidence="3">Uncharacterized protein</fullName>
    </submittedName>
</protein>
<keyword evidence="2" id="KW-0812">Transmembrane</keyword>
<evidence type="ECO:0000256" key="2">
    <source>
        <dbReference type="SAM" id="Phobius"/>
    </source>
</evidence>
<reference evidence="3" key="1">
    <citation type="journal article" date="2023" name="ISME J.">
        <title>Emergence of putative energy parasites within Clostridia revealed by genome analysis of a novel endosymbiotic clade.</title>
        <authorList>
            <person name="Takahashi K."/>
            <person name="Kuwahara H."/>
            <person name="Horikawa Y."/>
            <person name="Izawa K."/>
            <person name="Kato D."/>
            <person name="Inagaki T."/>
            <person name="Yuki M."/>
            <person name="Ohkuma M."/>
            <person name="Hongoh Y."/>
        </authorList>
    </citation>
    <scope>NUCLEOTIDE SEQUENCE</scope>
    <source>
        <strain evidence="3">CfP3-15</strain>
    </source>
</reference>
<evidence type="ECO:0000256" key="1">
    <source>
        <dbReference type="SAM" id="MobiDB-lite"/>
    </source>
</evidence>
<feature type="compositionally biased region" description="Basic and acidic residues" evidence="1">
    <location>
        <begin position="49"/>
        <end position="59"/>
    </location>
</feature>
<proteinExistence type="predicted"/>
<keyword evidence="2" id="KW-0472">Membrane</keyword>
<evidence type="ECO:0000313" key="3">
    <source>
        <dbReference type="EMBL" id="BED91868.1"/>
    </source>
</evidence>
<feature type="region of interest" description="Disordered" evidence="1">
    <location>
        <begin position="44"/>
        <end position="77"/>
    </location>
</feature>
<feature type="transmembrane region" description="Helical" evidence="2">
    <location>
        <begin position="85"/>
        <end position="107"/>
    </location>
</feature>
<name>A0AA48I868_9FIRM</name>
<gene>
    <name evidence="3" type="ORF">CfP315_0407</name>
</gene>
<accession>A0AA48I868</accession>
<dbReference type="KEGG" id="ips:CfP315_0407"/>
<keyword evidence="2" id="KW-1133">Transmembrane helix</keyword>
<dbReference type="EMBL" id="AP027924">
    <property type="protein sequence ID" value="BED91868.1"/>
    <property type="molecule type" value="Genomic_DNA"/>
</dbReference>
<organism evidence="3">
    <name type="scientific">Candidatus Improbicoccus pseudotrichonymphae</name>
    <dbReference type="NCBI Taxonomy" id="3033792"/>
    <lineage>
        <taxon>Bacteria</taxon>
        <taxon>Bacillati</taxon>
        <taxon>Bacillota</taxon>
        <taxon>Clostridia</taxon>
        <taxon>Candidatus Improbicoccus</taxon>
    </lineage>
</organism>
<feature type="compositionally biased region" description="Acidic residues" evidence="1">
    <location>
        <begin position="60"/>
        <end position="70"/>
    </location>
</feature>